<dbReference type="SMART" id="SM00028">
    <property type="entry name" value="TPR"/>
    <property type="match status" value="2"/>
</dbReference>
<accession>A0A517V7V2</accession>
<keyword evidence="5" id="KW-1185">Reference proteome</keyword>
<dbReference type="AlphaFoldDB" id="A0A517V7V2"/>
<feature type="signal peptide" evidence="3">
    <location>
        <begin position="1"/>
        <end position="21"/>
    </location>
</feature>
<dbReference type="OrthoDB" id="214462at2"/>
<dbReference type="RefSeq" id="WP_145224192.1">
    <property type="nucleotide sequence ID" value="NZ_CP036343.1"/>
</dbReference>
<dbReference type="Proteomes" id="UP000316855">
    <property type="component" value="Chromosome"/>
</dbReference>
<gene>
    <name evidence="4" type="ORF">Pan161_07120</name>
</gene>
<evidence type="ECO:0000313" key="4">
    <source>
        <dbReference type="EMBL" id="QDT89087.1"/>
    </source>
</evidence>
<dbReference type="SUPFAM" id="SSF48452">
    <property type="entry name" value="TPR-like"/>
    <property type="match status" value="1"/>
</dbReference>
<dbReference type="KEGG" id="gax:Pan161_07120"/>
<dbReference type="Gene3D" id="1.25.40.10">
    <property type="entry name" value="Tetratricopeptide repeat domain"/>
    <property type="match status" value="1"/>
</dbReference>
<name>A0A517V7V2_9PLAN</name>
<protein>
    <submittedName>
        <fullName evidence="4">Tetratricopeptide repeat protein</fullName>
    </submittedName>
</protein>
<dbReference type="PROSITE" id="PS50005">
    <property type="entry name" value="TPR"/>
    <property type="match status" value="2"/>
</dbReference>
<feature type="chain" id="PRO_5022224528" evidence="3">
    <location>
        <begin position="22"/>
        <end position="378"/>
    </location>
</feature>
<evidence type="ECO:0000313" key="5">
    <source>
        <dbReference type="Proteomes" id="UP000316855"/>
    </source>
</evidence>
<dbReference type="EMBL" id="CP036343">
    <property type="protein sequence ID" value="QDT89087.1"/>
    <property type="molecule type" value="Genomic_DNA"/>
</dbReference>
<keyword evidence="3" id="KW-0732">Signal</keyword>
<evidence type="ECO:0000256" key="2">
    <source>
        <dbReference type="SAM" id="Phobius"/>
    </source>
</evidence>
<feature type="repeat" description="TPR" evidence="1">
    <location>
        <begin position="108"/>
        <end position="141"/>
    </location>
</feature>
<feature type="transmembrane region" description="Helical" evidence="2">
    <location>
        <begin position="340"/>
        <end position="363"/>
    </location>
</feature>
<keyword evidence="2" id="KW-1133">Transmembrane helix</keyword>
<evidence type="ECO:0000256" key="1">
    <source>
        <dbReference type="PROSITE-ProRule" id="PRU00339"/>
    </source>
</evidence>
<evidence type="ECO:0000256" key="3">
    <source>
        <dbReference type="SAM" id="SignalP"/>
    </source>
</evidence>
<dbReference type="InterPro" id="IPR019734">
    <property type="entry name" value="TPR_rpt"/>
</dbReference>
<proteinExistence type="predicted"/>
<dbReference type="InterPro" id="IPR011990">
    <property type="entry name" value="TPR-like_helical_dom_sf"/>
</dbReference>
<sequence precursor="true">MRSLGTSILVCTLLMPTPLLACMWDHDTLQMERQRFPYAQELITGHFLRHSDAYYEWRIKDRSQKTTADRKPADYDDLAVAYEKLGEHDKAIELIQEKMARWPEQGRYESEANLGTFLIHAGHYAEGLEHIKRAVEINPEAHFGREVYQKLLVEYVMQQRAGGATLPLNKSYDLGKTGFTTFLLEQRQVIQADEQQEIDKAVKGVLGMMRFGNYRSPILLEALGDLLMATDWQDDSKLLASRAYLKAAYEAPETTAKEFYRERAKEILETQVARNLEQLETELKQEIEQGNVFYAQIESDEAAWADAGENLDQHYGEKYYQRPELTVDHTNYPADPAKRAVLLLLSLAGGFVLLVLPGCVLIWRWIRNSRRLAQEAKE</sequence>
<keyword evidence="2" id="KW-0472">Membrane</keyword>
<reference evidence="4 5" key="1">
    <citation type="submission" date="2019-02" db="EMBL/GenBank/DDBJ databases">
        <title>Deep-cultivation of Planctomycetes and their phenomic and genomic characterization uncovers novel biology.</title>
        <authorList>
            <person name="Wiegand S."/>
            <person name="Jogler M."/>
            <person name="Boedeker C."/>
            <person name="Pinto D."/>
            <person name="Vollmers J."/>
            <person name="Rivas-Marin E."/>
            <person name="Kohn T."/>
            <person name="Peeters S.H."/>
            <person name="Heuer A."/>
            <person name="Rast P."/>
            <person name="Oberbeckmann S."/>
            <person name="Bunk B."/>
            <person name="Jeske O."/>
            <person name="Meyerdierks A."/>
            <person name="Storesund J.E."/>
            <person name="Kallscheuer N."/>
            <person name="Luecker S."/>
            <person name="Lage O.M."/>
            <person name="Pohl T."/>
            <person name="Merkel B.J."/>
            <person name="Hornburger P."/>
            <person name="Mueller R.-W."/>
            <person name="Bruemmer F."/>
            <person name="Labrenz M."/>
            <person name="Spormann A.M."/>
            <person name="Op den Camp H."/>
            <person name="Overmann J."/>
            <person name="Amann R."/>
            <person name="Jetten M.S.M."/>
            <person name="Mascher T."/>
            <person name="Medema M.H."/>
            <person name="Devos D.P."/>
            <person name="Kaster A.-K."/>
            <person name="Ovreas L."/>
            <person name="Rohde M."/>
            <person name="Galperin M.Y."/>
            <person name="Jogler C."/>
        </authorList>
    </citation>
    <scope>NUCLEOTIDE SEQUENCE [LARGE SCALE GENOMIC DNA]</scope>
    <source>
        <strain evidence="4 5">Pan161</strain>
    </source>
</reference>
<keyword evidence="1" id="KW-0802">TPR repeat</keyword>
<feature type="repeat" description="TPR" evidence="1">
    <location>
        <begin position="72"/>
        <end position="105"/>
    </location>
</feature>
<keyword evidence="2" id="KW-0812">Transmembrane</keyword>
<organism evidence="4 5">
    <name type="scientific">Gimesia algae</name>
    <dbReference type="NCBI Taxonomy" id="2527971"/>
    <lineage>
        <taxon>Bacteria</taxon>
        <taxon>Pseudomonadati</taxon>
        <taxon>Planctomycetota</taxon>
        <taxon>Planctomycetia</taxon>
        <taxon>Planctomycetales</taxon>
        <taxon>Planctomycetaceae</taxon>
        <taxon>Gimesia</taxon>
    </lineage>
</organism>